<dbReference type="Gene3D" id="4.10.410.10">
    <property type="entry name" value="Pancreatic trypsin inhibitor Kunitz domain"/>
    <property type="match status" value="1"/>
</dbReference>
<dbReference type="GO" id="GO:0004867">
    <property type="term" value="F:serine-type endopeptidase inhibitor activity"/>
    <property type="evidence" value="ECO:0007669"/>
    <property type="project" value="InterPro"/>
</dbReference>
<feature type="transmembrane region" description="Helical" evidence="1">
    <location>
        <begin position="23"/>
        <end position="41"/>
    </location>
</feature>
<sequence length="116" mass="13222">MCLVVGTICRATLYIVMAPMHKVSVMLISIFICFLDAAYGLRNPLLCDRRLIFGQCQYRRACNCAQLSRIGTMHGQLFHYDKRTNRCSRYGQIYNCNAFISRLLCEATCVVPDAAR</sequence>
<evidence type="ECO:0000313" key="2">
    <source>
        <dbReference type="EMBL" id="JAP81690.1"/>
    </source>
</evidence>
<keyword evidence="1" id="KW-0472">Membrane</keyword>
<dbReference type="EMBL" id="GEDV01006867">
    <property type="protein sequence ID" value="JAP81690.1"/>
    <property type="molecule type" value="Transcribed_RNA"/>
</dbReference>
<protein>
    <submittedName>
        <fullName evidence="2">Pancreatic trypsin inhibitor</fullName>
    </submittedName>
</protein>
<keyword evidence="1" id="KW-1133">Transmembrane helix</keyword>
<dbReference type="AlphaFoldDB" id="A0A131YT75"/>
<name>A0A131YT75_RHIAP</name>
<proteinExistence type="predicted"/>
<evidence type="ECO:0000256" key="1">
    <source>
        <dbReference type="SAM" id="Phobius"/>
    </source>
</evidence>
<dbReference type="InterPro" id="IPR036880">
    <property type="entry name" value="Kunitz_BPTI_sf"/>
</dbReference>
<reference evidence="2" key="1">
    <citation type="journal article" date="2016" name="Ticks Tick Borne Dis.">
        <title>De novo assembly and annotation of the salivary gland transcriptome of Rhipicephalus appendiculatus male and female ticks during blood feeding.</title>
        <authorList>
            <person name="de Castro M.H."/>
            <person name="de Klerk D."/>
            <person name="Pienaar R."/>
            <person name="Latif A.A."/>
            <person name="Rees D.J."/>
            <person name="Mans B.J."/>
        </authorList>
    </citation>
    <scope>NUCLEOTIDE SEQUENCE</scope>
    <source>
        <tissue evidence="2">Salivary glands</tissue>
    </source>
</reference>
<keyword evidence="1" id="KW-0812">Transmembrane</keyword>
<accession>A0A131YT75</accession>
<organism evidence="2">
    <name type="scientific">Rhipicephalus appendiculatus</name>
    <name type="common">Brown ear tick</name>
    <dbReference type="NCBI Taxonomy" id="34631"/>
    <lineage>
        <taxon>Eukaryota</taxon>
        <taxon>Metazoa</taxon>
        <taxon>Ecdysozoa</taxon>
        <taxon>Arthropoda</taxon>
        <taxon>Chelicerata</taxon>
        <taxon>Arachnida</taxon>
        <taxon>Acari</taxon>
        <taxon>Parasitiformes</taxon>
        <taxon>Ixodida</taxon>
        <taxon>Ixodoidea</taxon>
        <taxon>Ixodidae</taxon>
        <taxon>Rhipicephalinae</taxon>
        <taxon>Rhipicephalus</taxon>
        <taxon>Rhipicephalus</taxon>
    </lineage>
</organism>